<reference evidence="2" key="1">
    <citation type="journal article" date="2010" name="Nat. Biotechnol.">
        <title>Draft genome sequence of the oilseed species Ricinus communis.</title>
        <authorList>
            <person name="Chan A.P."/>
            <person name="Crabtree J."/>
            <person name="Zhao Q."/>
            <person name="Lorenzi H."/>
            <person name="Orvis J."/>
            <person name="Puiu D."/>
            <person name="Melake-Berhan A."/>
            <person name="Jones K.M."/>
            <person name="Redman J."/>
            <person name="Chen G."/>
            <person name="Cahoon E.B."/>
            <person name="Gedil M."/>
            <person name="Stanke M."/>
            <person name="Haas B.J."/>
            <person name="Wortman J.R."/>
            <person name="Fraser-Liggett C.M."/>
            <person name="Ravel J."/>
            <person name="Rabinowicz P.D."/>
        </authorList>
    </citation>
    <scope>NUCLEOTIDE SEQUENCE [LARGE SCALE GENOMIC DNA]</scope>
    <source>
        <strain evidence="2">cv. Hale</strain>
    </source>
</reference>
<evidence type="ECO:0000313" key="1">
    <source>
        <dbReference type="EMBL" id="EEF26678.1"/>
    </source>
</evidence>
<evidence type="ECO:0000313" key="2">
    <source>
        <dbReference type="Proteomes" id="UP000008311"/>
    </source>
</evidence>
<sequence>MNVPSTFSGPGFGFAFGTPSGQSGITVVCAWAPAAMQRHSVSNSFFMEESRQINGIVVTGADGAQL</sequence>
<dbReference type="AlphaFoldDB" id="B9TBT6"/>
<proteinExistence type="predicted"/>
<gene>
    <name evidence="1" type="ORF">RCOM_0324670</name>
</gene>
<dbReference type="InParanoid" id="B9TBT6"/>
<organism evidence="1 2">
    <name type="scientific">Ricinus communis</name>
    <name type="common">Castor bean</name>
    <dbReference type="NCBI Taxonomy" id="3988"/>
    <lineage>
        <taxon>Eukaryota</taxon>
        <taxon>Viridiplantae</taxon>
        <taxon>Streptophyta</taxon>
        <taxon>Embryophyta</taxon>
        <taxon>Tracheophyta</taxon>
        <taxon>Spermatophyta</taxon>
        <taxon>Magnoliopsida</taxon>
        <taxon>eudicotyledons</taxon>
        <taxon>Gunneridae</taxon>
        <taxon>Pentapetalae</taxon>
        <taxon>rosids</taxon>
        <taxon>fabids</taxon>
        <taxon>Malpighiales</taxon>
        <taxon>Euphorbiaceae</taxon>
        <taxon>Acalyphoideae</taxon>
        <taxon>Acalypheae</taxon>
        <taxon>Ricinus</taxon>
    </lineage>
</organism>
<dbReference type="Proteomes" id="UP000008311">
    <property type="component" value="Unassembled WGS sequence"/>
</dbReference>
<name>B9TBT6_RICCO</name>
<accession>B9TBT6</accession>
<protein>
    <submittedName>
        <fullName evidence="1">Uncharacterized protein</fullName>
    </submittedName>
</protein>
<dbReference type="EMBL" id="EQ976741">
    <property type="protein sequence ID" value="EEF26678.1"/>
    <property type="molecule type" value="Genomic_DNA"/>
</dbReference>
<keyword evidence="2" id="KW-1185">Reference proteome</keyword>